<comment type="catalytic activity">
    <reaction evidence="8 14">
        <text>L-seryl-[protein] + ATP = O-phospho-L-seryl-[protein] + ADP + H(+)</text>
        <dbReference type="Rhea" id="RHEA:17989"/>
        <dbReference type="Rhea" id="RHEA-COMP:9863"/>
        <dbReference type="Rhea" id="RHEA-COMP:11604"/>
        <dbReference type="ChEBI" id="CHEBI:15378"/>
        <dbReference type="ChEBI" id="CHEBI:29999"/>
        <dbReference type="ChEBI" id="CHEBI:30616"/>
        <dbReference type="ChEBI" id="CHEBI:83421"/>
        <dbReference type="ChEBI" id="CHEBI:456216"/>
        <dbReference type="EC" id="2.7.11.1"/>
    </reaction>
</comment>
<evidence type="ECO:0000256" key="10">
    <source>
        <dbReference type="PIRSR" id="PIRSR630616-2"/>
    </source>
</evidence>
<dbReference type="Proteomes" id="UP000186922">
    <property type="component" value="Unassembled WGS sequence"/>
</dbReference>
<reference evidence="17 18" key="1">
    <citation type="journal article" date="2016" name="Nat. Commun.">
        <title>Extremotolerant tardigrade genome and improved radiotolerance of human cultured cells by tardigrade-unique protein.</title>
        <authorList>
            <person name="Hashimoto T."/>
            <person name="Horikawa D.D."/>
            <person name="Saito Y."/>
            <person name="Kuwahara H."/>
            <person name="Kozuka-Hata H."/>
            <person name="Shin-I T."/>
            <person name="Minakuchi Y."/>
            <person name="Ohishi K."/>
            <person name="Motoyama A."/>
            <person name="Aizu T."/>
            <person name="Enomoto A."/>
            <person name="Kondo K."/>
            <person name="Tanaka S."/>
            <person name="Hara Y."/>
            <person name="Koshikawa S."/>
            <person name="Sagara H."/>
            <person name="Miura T."/>
            <person name="Yokobori S."/>
            <person name="Miyagawa K."/>
            <person name="Suzuki Y."/>
            <person name="Kubo T."/>
            <person name="Oyama M."/>
            <person name="Kohara Y."/>
            <person name="Fujiyama A."/>
            <person name="Arakawa K."/>
            <person name="Katayama T."/>
            <person name="Toyoda A."/>
            <person name="Kunieda T."/>
        </authorList>
    </citation>
    <scope>NUCLEOTIDE SEQUENCE [LARGE SCALE GENOMIC DNA]</scope>
    <source>
        <strain evidence="17 18">YOKOZUNA-1</strain>
    </source>
</reference>
<evidence type="ECO:0000256" key="4">
    <source>
        <dbReference type="ARBA" id="ARBA00022741"/>
    </source>
</evidence>
<evidence type="ECO:0000259" key="16">
    <source>
        <dbReference type="PROSITE" id="PS50011"/>
    </source>
</evidence>
<dbReference type="InterPro" id="IPR000719">
    <property type="entry name" value="Prot_kinase_dom"/>
</dbReference>
<dbReference type="PROSITE" id="PS00108">
    <property type="entry name" value="PROTEIN_KINASE_ST"/>
    <property type="match status" value="1"/>
</dbReference>
<dbReference type="PANTHER" id="PTHR24350">
    <property type="entry name" value="SERINE/THREONINE-PROTEIN KINASE IAL-RELATED"/>
    <property type="match status" value="1"/>
</dbReference>
<keyword evidence="4 10" id="KW-0547">Nucleotide-binding</keyword>
<keyword evidence="5 14" id="KW-0418">Kinase</keyword>
<keyword evidence="18" id="KW-1185">Reference proteome</keyword>
<evidence type="ECO:0000313" key="18">
    <source>
        <dbReference type="Proteomes" id="UP000186922"/>
    </source>
</evidence>
<dbReference type="PROSITE" id="PS00107">
    <property type="entry name" value="PROTEIN_KINASE_ATP"/>
    <property type="match status" value="1"/>
</dbReference>
<evidence type="ECO:0000256" key="6">
    <source>
        <dbReference type="ARBA" id="ARBA00022840"/>
    </source>
</evidence>
<comment type="similarity">
    <text evidence="14">Belongs to the protein kinase superfamily. Ser/Thr protein kinase family. Aurora subfamily.</text>
</comment>
<protein>
    <recommendedName>
        <fullName evidence="14">Aurora kinase</fullName>
        <ecNumber evidence="14">2.7.11.1</ecNumber>
    </recommendedName>
</protein>
<feature type="compositionally biased region" description="Low complexity" evidence="15">
    <location>
        <begin position="17"/>
        <end position="28"/>
    </location>
</feature>
<feature type="binding site" evidence="10">
    <location>
        <begin position="214"/>
        <end position="216"/>
    </location>
    <ligand>
        <name>ATP</name>
        <dbReference type="ChEBI" id="CHEBI:30616"/>
    </ligand>
</feature>
<accession>A0A1D1V401</accession>
<dbReference type="EMBL" id="BDGG01000003">
    <property type="protein sequence ID" value="GAU96496.1"/>
    <property type="molecule type" value="Genomic_DNA"/>
</dbReference>
<sequence length="403" mass="44823">MAARKNSMEENVPPPSATTTKPSTKPSTQSHYVTAVKPAARSALSTQAGSHQSMTAGRKLPQRSMMPSGPPAKETEAEPKTAVPSLPVDKAQQPTVLSNHNQQPAKNLGVAASSSSSTNSLFGGGMMRQGWSIDNFEVGRALGKGKFGQVYLGREKKSRFVVALKVMFKEELKKNGVEHQLRREIEIQTHLRHPHIVRMYGVFHDATKVYLILEYAPRGELYRLLEQKGHFNDAETATYVTELASALIYCHERKIIHRDIKPENLLLGIYGELKIADFGWSVHSPNSRRATMCGTLDYLAPEMVENKPHDETIDIWCLGILVFELLTGKAPFHCTDAEGGQMETARRITHISYTCPPSMSEGAADLIRQLLVYLGSHRLPLKQVLAHPWIVANKQDRSRQLTI</sequence>
<dbReference type="InterPro" id="IPR011009">
    <property type="entry name" value="Kinase-like_dom_sf"/>
</dbReference>
<evidence type="ECO:0000256" key="7">
    <source>
        <dbReference type="ARBA" id="ARBA00047899"/>
    </source>
</evidence>
<comment type="subcellular location">
    <subcellularLocation>
        <location evidence="1">Midbody</location>
    </subcellularLocation>
</comment>
<organism evidence="17 18">
    <name type="scientific">Ramazzottius varieornatus</name>
    <name type="common">Water bear</name>
    <name type="synonym">Tardigrade</name>
    <dbReference type="NCBI Taxonomy" id="947166"/>
    <lineage>
        <taxon>Eukaryota</taxon>
        <taxon>Metazoa</taxon>
        <taxon>Ecdysozoa</taxon>
        <taxon>Tardigrada</taxon>
        <taxon>Eutardigrada</taxon>
        <taxon>Parachela</taxon>
        <taxon>Hypsibioidea</taxon>
        <taxon>Ramazzottiidae</taxon>
        <taxon>Ramazzottius</taxon>
    </lineage>
</organism>
<feature type="region of interest" description="Disordered" evidence="15">
    <location>
        <begin position="1"/>
        <end position="83"/>
    </location>
</feature>
<dbReference type="GO" id="GO:0030496">
    <property type="term" value="C:midbody"/>
    <property type="evidence" value="ECO:0007669"/>
    <property type="project" value="UniProtKB-SubCell"/>
</dbReference>
<evidence type="ECO:0000256" key="14">
    <source>
        <dbReference type="RuleBase" id="RU367134"/>
    </source>
</evidence>
<dbReference type="SUPFAM" id="SSF56112">
    <property type="entry name" value="Protein kinase-like (PK-like)"/>
    <property type="match status" value="1"/>
</dbReference>
<feature type="cross-link" description="Glycyl lysine isopeptide (Lys-Gly) (interchain with G-Cter in SUMO2)" evidence="11">
    <location>
        <position position="261"/>
    </location>
</feature>
<dbReference type="GO" id="GO:0000070">
    <property type="term" value="P:mitotic sister chromatid segregation"/>
    <property type="evidence" value="ECO:0007669"/>
    <property type="project" value="UniProtKB-ARBA"/>
</dbReference>
<dbReference type="InterPro" id="IPR017441">
    <property type="entry name" value="Protein_kinase_ATP_BS"/>
</dbReference>
<dbReference type="GO" id="GO:0005524">
    <property type="term" value="F:ATP binding"/>
    <property type="evidence" value="ECO:0007669"/>
    <property type="project" value="UniProtKB-UniRule"/>
</dbReference>
<feature type="binding site" evidence="10">
    <location>
        <begin position="263"/>
        <end position="264"/>
    </location>
    <ligand>
        <name>ATP</name>
        <dbReference type="ChEBI" id="CHEBI:30616"/>
    </ligand>
</feature>
<feature type="domain" description="Protein kinase" evidence="16">
    <location>
        <begin position="136"/>
        <end position="390"/>
    </location>
</feature>
<dbReference type="Gene3D" id="3.30.200.20">
    <property type="entry name" value="Phosphorylase Kinase, domain 1"/>
    <property type="match status" value="1"/>
</dbReference>
<keyword evidence="6 10" id="KW-0067">ATP-binding</keyword>
<dbReference type="InterPro" id="IPR030616">
    <property type="entry name" value="Aur-like"/>
</dbReference>
<dbReference type="CDD" id="cd14007">
    <property type="entry name" value="STKc_Aurora"/>
    <property type="match status" value="1"/>
</dbReference>
<feature type="active site" description="Proton acceptor" evidence="9">
    <location>
        <position position="259"/>
    </location>
</feature>
<dbReference type="STRING" id="947166.A0A1D1V401"/>
<dbReference type="GO" id="GO:0032506">
    <property type="term" value="P:cytokinetic process"/>
    <property type="evidence" value="ECO:0007669"/>
    <property type="project" value="UniProtKB-ARBA"/>
</dbReference>
<dbReference type="AlphaFoldDB" id="A0A1D1V401"/>
<evidence type="ECO:0000256" key="11">
    <source>
        <dbReference type="PIRSR" id="PIRSR630616-3"/>
    </source>
</evidence>
<dbReference type="GO" id="GO:0006325">
    <property type="term" value="P:chromatin organization"/>
    <property type="evidence" value="ECO:0007669"/>
    <property type="project" value="UniProtKB-ARBA"/>
</dbReference>
<dbReference type="OrthoDB" id="377346at2759"/>
<comment type="catalytic activity">
    <reaction evidence="7 14">
        <text>L-threonyl-[protein] + ATP = O-phospho-L-threonyl-[protein] + ADP + H(+)</text>
        <dbReference type="Rhea" id="RHEA:46608"/>
        <dbReference type="Rhea" id="RHEA-COMP:11060"/>
        <dbReference type="Rhea" id="RHEA-COMP:11605"/>
        <dbReference type="ChEBI" id="CHEBI:15378"/>
        <dbReference type="ChEBI" id="CHEBI:30013"/>
        <dbReference type="ChEBI" id="CHEBI:30616"/>
        <dbReference type="ChEBI" id="CHEBI:61977"/>
        <dbReference type="ChEBI" id="CHEBI:456216"/>
        <dbReference type="EC" id="2.7.11.1"/>
    </reaction>
</comment>
<dbReference type="GO" id="GO:0004674">
    <property type="term" value="F:protein serine/threonine kinase activity"/>
    <property type="evidence" value="ECO:0007669"/>
    <property type="project" value="UniProtKB-KW"/>
</dbReference>
<evidence type="ECO:0000256" key="12">
    <source>
        <dbReference type="PROSITE-ProRule" id="PRU10141"/>
    </source>
</evidence>
<feature type="binding site" evidence="10">
    <location>
        <position position="146"/>
    </location>
    <ligand>
        <name>ATP</name>
        <dbReference type="ChEBI" id="CHEBI:30616"/>
    </ligand>
</feature>
<dbReference type="Gene3D" id="1.10.510.10">
    <property type="entry name" value="Transferase(Phosphotransferase) domain 1"/>
    <property type="match status" value="1"/>
</dbReference>
<gene>
    <name evidence="17" type="primary">RvY_07931-1</name>
    <name evidence="17" type="synonym">RvY_07931.1</name>
    <name evidence="17" type="ORF">RvY_07931</name>
</gene>
<evidence type="ECO:0000313" key="17">
    <source>
        <dbReference type="EMBL" id="GAU96496.1"/>
    </source>
</evidence>
<evidence type="ECO:0000256" key="1">
    <source>
        <dbReference type="ARBA" id="ARBA00004214"/>
    </source>
</evidence>
<evidence type="ECO:0000256" key="8">
    <source>
        <dbReference type="ARBA" id="ARBA00048679"/>
    </source>
</evidence>
<evidence type="ECO:0000256" key="3">
    <source>
        <dbReference type="ARBA" id="ARBA00022679"/>
    </source>
</evidence>
<dbReference type="FunFam" id="1.10.510.10:FF:000235">
    <property type="entry name" value="Serine/threonine-protein kinase ark1"/>
    <property type="match status" value="1"/>
</dbReference>
<dbReference type="SMART" id="SM00220">
    <property type="entry name" value="S_TKc"/>
    <property type="match status" value="1"/>
</dbReference>
<evidence type="ECO:0000256" key="9">
    <source>
        <dbReference type="PIRSR" id="PIRSR630616-1"/>
    </source>
</evidence>
<keyword evidence="2 13" id="KW-0723">Serine/threonine-protein kinase</keyword>
<dbReference type="InterPro" id="IPR008271">
    <property type="entry name" value="Ser/Thr_kinase_AS"/>
</dbReference>
<keyword evidence="3 14" id="KW-0808">Transferase</keyword>
<evidence type="ECO:0000256" key="5">
    <source>
        <dbReference type="ARBA" id="ARBA00022777"/>
    </source>
</evidence>
<dbReference type="FunFam" id="3.30.200.20:FF:000042">
    <property type="entry name" value="Aurora kinase A"/>
    <property type="match status" value="1"/>
</dbReference>
<dbReference type="GO" id="GO:0030261">
    <property type="term" value="P:chromosome condensation"/>
    <property type="evidence" value="ECO:0007669"/>
    <property type="project" value="UniProtKB-ARBA"/>
</dbReference>
<comment type="caution">
    <text evidence="17">The sequence shown here is derived from an EMBL/GenBank/DDBJ whole genome shotgun (WGS) entry which is preliminary data.</text>
</comment>
<evidence type="ECO:0000256" key="13">
    <source>
        <dbReference type="RuleBase" id="RU000304"/>
    </source>
</evidence>
<feature type="compositionally biased region" description="Polar residues" evidence="15">
    <location>
        <begin position="43"/>
        <end position="55"/>
    </location>
</feature>
<evidence type="ECO:0000256" key="15">
    <source>
        <dbReference type="SAM" id="MobiDB-lite"/>
    </source>
</evidence>
<dbReference type="Pfam" id="PF00069">
    <property type="entry name" value="Pkinase"/>
    <property type="match status" value="1"/>
</dbReference>
<dbReference type="PROSITE" id="PS50011">
    <property type="entry name" value="PROTEIN_KINASE_DOM"/>
    <property type="match status" value="1"/>
</dbReference>
<dbReference type="EC" id="2.7.11.1" evidence="14"/>
<proteinExistence type="inferred from homology"/>
<feature type="binding site" evidence="10 12">
    <location>
        <position position="165"/>
    </location>
    <ligand>
        <name>ATP</name>
        <dbReference type="ChEBI" id="CHEBI:30616"/>
    </ligand>
</feature>
<evidence type="ECO:0000256" key="2">
    <source>
        <dbReference type="ARBA" id="ARBA00022527"/>
    </source>
</evidence>
<feature type="binding site" evidence="10">
    <location>
        <position position="277"/>
    </location>
    <ligand>
        <name>ATP</name>
        <dbReference type="ChEBI" id="CHEBI:30616"/>
    </ligand>
</feature>
<name>A0A1D1V401_RAMVA</name>